<dbReference type="SUPFAM" id="SSF48498">
    <property type="entry name" value="Tetracyclin repressor-like, C-terminal domain"/>
    <property type="match status" value="1"/>
</dbReference>
<reference evidence="6 7" key="1">
    <citation type="submission" date="2016-10" db="EMBL/GenBank/DDBJ databases">
        <authorList>
            <person name="de Groot N.N."/>
        </authorList>
    </citation>
    <scope>NUCLEOTIDE SEQUENCE [LARGE SCALE GENOMIC DNA]</scope>
    <source>
        <strain evidence="6 7">CGMCC 4.1877</strain>
    </source>
</reference>
<evidence type="ECO:0000313" key="7">
    <source>
        <dbReference type="Proteomes" id="UP000199614"/>
    </source>
</evidence>
<dbReference type="Proteomes" id="UP000199614">
    <property type="component" value="Unassembled WGS sequence"/>
</dbReference>
<dbReference type="PANTHER" id="PTHR30055:SF234">
    <property type="entry name" value="HTH-TYPE TRANSCRIPTIONAL REGULATOR BETI"/>
    <property type="match status" value="1"/>
</dbReference>
<dbReference type="InterPro" id="IPR001647">
    <property type="entry name" value="HTH_TetR"/>
</dbReference>
<protein>
    <submittedName>
        <fullName evidence="6">Transcriptional regulator, TetR family</fullName>
    </submittedName>
</protein>
<dbReference type="AlphaFoldDB" id="A0A1I5GYN5"/>
<dbReference type="STRING" id="260086.SAMN05216207_10535"/>
<dbReference type="Gene3D" id="1.10.357.10">
    <property type="entry name" value="Tetracycline Repressor, domain 2"/>
    <property type="match status" value="1"/>
</dbReference>
<evidence type="ECO:0000256" key="4">
    <source>
        <dbReference type="PROSITE-ProRule" id="PRU00335"/>
    </source>
</evidence>
<dbReference type="InterPro" id="IPR050109">
    <property type="entry name" value="HTH-type_TetR-like_transc_reg"/>
</dbReference>
<dbReference type="EMBL" id="FOUY01000053">
    <property type="protein sequence ID" value="SFO40906.1"/>
    <property type="molecule type" value="Genomic_DNA"/>
</dbReference>
<evidence type="ECO:0000259" key="5">
    <source>
        <dbReference type="PROSITE" id="PS50977"/>
    </source>
</evidence>
<evidence type="ECO:0000256" key="1">
    <source>
        <dbReference type="ARBA" id="ARBA00023015"/>
    </source>
</evidence>
<keyword evidence="1" id="KW-0805">Transcription regulation</keyword>
<proteinExistence type="predicted"/>
<dbReference type="InterPro" id="IPR009057">
    <property type="entry name" value="Homeodomain-like_sf"/>
</dbReference>
<evidence type="ECO:0000313" key="6">
    <source>
        <dbReference type="EMBL" id="SFO40906.1"/>
    </source>
</evidence>
<evidence type="ECO:0000256" key="3">
    <source>
        <dbReference type="ARBA" id="ARBA00023163"/>
    </source>
</evidence>
<dbReference type="InterPro" id="IPR036271">
    <property type="entry name" value="Tet_transcr_reg_TetR-rel_C_sf"/>
</dbReference>
<dbReference type="GO" id="GO:0000976">
    <property type="term" value="F:transcription cis-regulatory region binding"/>
    <property type="evidence" value="ECO:0007669"/>
    <property type="project" value="TreeGrafter"/>
</dbReference>
<dbReference type="PANTHER" id="PTHR30055">
    <property type="entry name" value="HTH-TYPE TRANSCRIPTIONAL REGULATOR RUTR"/>
    <property type="match status" value="1"/>
</dbReference>
<keyword evidence="3" id="KW-0804">Transcription</keyword>
<accession>A0A1I5GYN5</accession>
<evidence type="ECO:0000256" key="2">
    <source>
        <dbReference type="ARBA" id="ARBA00023125"/>
    </source>
</evidence>
<dbReference type="SUPFAM" id="SSF46689">
    <property type="entry name" value="Homeodomain-like"/>
    <property type="match status" value="1"/>
</dbReference>
<keyword evidence="2 4" id="KW-0238">DNA-binding</keyword>
<sequence length="161" mass="17597">MADVAKEAGVGRVTVYGHFPSRAELVDAAVVHVLEQVDVALKSVDLHGPPREALARYIRASWEHTGRSLSLVAAAEKELTSERIHRLHERLAERPVRVLERGQADGVFSDDLPISWMVAVLHRLIHGAADEVGRANIHPSDAAELIVTTVLRAFAPGRVEV</sequence>
<gene>
    <name evidence="6" type="ORF">SAMN05216207_10535</name>
</gene>
<keyword evidence="7" id="KW-1185">Reference proteome</keyword>
<feature type="domain" description="HTH tetR-type" evidence="5">
    <location>
        <begin position="1"/>
        <end position="37"/>
    </location>
</feature>
<organism evidence="6 7">
    <name type="scientific">Pseudonocardia ammonioxydans</name>
    <dbReference type="NCBI Taxonomy" id="260086"/>
    <lineage>
        <taxon>Bacteria</taxon>
        <taxon>Bacillati</taxon>
        <taxon>Actinomycetota</taxon>
        <taxon>Actinomycetes</taxon>
        <taxon>Pseudonocardiales</taxon>
        <taxon>Pseudonocardiaceae</taxon>
        <taxon>Pseudonocardia</taxon>
    </lineage>
</organism>
<dbReference type="PROSITE" id="PS50977">
    <property type="entry name" value="HTH_TETR_2"/>
    <property type="match status" value="1"/>
</dbReference>
<dbReference type="GO" id="GO:0003700">
    <property type="term" value="F:DNA-binding transcription factor activity"/>
    <property type="evidence" value="ECO:0007669"/>
    <property type="project" value="TreeGrafter"/>
</dbReference>
<dbReference type="Pfam" id="PF00440">
    <property type="entry name" value="TetR_N"/>
    <property type="match status" value="1"/>
</dbReference>
<comment type="caution">
    <text evidence="4">Lacks conserved residue(s) required for the propagation of feature annotation.</text>
</comment>
<name>A0A1I5GYN5_PSUAM</name>